<evidence type="ECO:0000313" key="2">
    <source>
        <dbReference type="EMBL" id="CAF2054259.1"/>
    </source>
</evidence>
<proteinExistence type="predicted"/>
<dbReference type="EMBL" id="CAJNRG010003202">
    <property type="protein sequence ID" value="CAF2054259.1"/>
    <property type="molecule type" value="Genomic_DNA"/>
</dbReference>
<organism evidence="2 3">
    <name type="scientific">Rotaria magnacalcarata</name>
    <dbReference type="NCBI Taxonomy" id="392030"/>
    <lineage>
        <taxon>Eukaryota</taxon>
        <taxon>Metazoa</taxon>
        <taxon>Spiralia</taxon>
        <taxon>Gnathifera</taxon>
        <taxon>Rotifera</taxon>
        <taxon>Eurotatoria</taxon>
        <taxon>Bdelloidea</taxon>
        <taxon>Philodinida</taxon>
        <taxon>Philodinidae</taxon>
        <taxon>Rotaria</taxon>
    </lineage>
</organism>
<accession>A0A816PXI1</accession>
<feature type="domain" description="Helix-turn-helix" evidence="1">
    <location>
        <begin position="365"/>
        <end position="395"/>
    </location>
</feature>
<dbReference type="Pfam" id="PF26215">
    <property type="entry name" value="HTH_animal"/>
    <property type="match status" value="1"/>
</dbReference>
<name>A0A816PXI1_9BILA</name>
<evidence type="ECO:0000259" key="1">
    <source>
        <dbReference type="Pfam" id="PF26215"/>
    </source>
</evidence>
<dbReference type="InterPro" id="IPR058912">
    <property type="entry name" value="HTH_animal"/>
</dbReference>
<dbReference type="PANTHER" id="PTHR21301">
    <property type="entry name" value="REVERSE TRANSCRIPTASE"/>
    <property type="match status" value="1"/>
</dbReference>
<dbReference type="Proteomes" id="UP000663887">
    <property type="component" value="Unassembled WGS sequence"/>
</dbReference>
<sequence length="577" mass="68529">MHTENQLKEIIDKITKSLCDRYCIVPNARELQNFNEKLKSLFHERYDDALSYLDKYRIRREIKLVHSIRRKLYRADHIIRVTDKSAVFHVGSMPDYERKVHDYQMKTNSYVELPSNPLMVTYDKVFHLLNELRSKKMILPWQYEKMLLNKNQIKLAYLYFIPKPHKKGTPLRPIASGKTSPTKYVTLDLLKSTTLFCTFDITDLYTMLPPEEVVTILKQFLEQFGHRHVKNMSIEGIGHLARIILTEHVFVYNNKYYRQVKGGAMGSPFTLTLANIFMWHWEQKLVRRQIQGNELYGRYIDDIFLTWKEPIEQLTQVLKEANDSHPDIKITYEISQCTSFLDLRIQNTDGQLQTSVHHKVSSEPYILPFKSDHPHHTFENIINTQLLRAARYCSTLEAGMCLKKKMGWCAPSRTLMAAHPCLEEFNREQQYIKLMLLYAGYPLKYIRYYFYKTLVTLSINPPIITPIIYHENQYDLARQNYLKQPTKLQHLRASRIAGQMNPHQRSLWMDPIVSFHFDKKQQKKNTDDPMIIHYIHEKRLRHYKFMIHKIWQQVFGKTPAATMRLIVGTRNNRNLIK</sequence>
<comment type="caution">
    <text evidence="2">The sequence shown here is derived from an EMBL/GenBank/DDBJ whole genome shotgun (WGS) entry which is preliminary data.</text>
</comment>
<gene>
    <name evidence="2" type="ORF">XDN619_LOCUS9316</name>
</gene>
<dbReference type="PANTHER" id="PTHR21301:SF10">
    <property type="entry name" value="REVERSE TRANSCRIPTASE DOMAIN-CONTAINING PROTEIN"/>
    <property type="match status" value="1"/>
</dbReference>
<evidence type="ECO:0000313" key="3">
    <source>
        <dbReference type="Proteomes" id="UP000663887"/>
    </source>
</evidence>
<dbReference type="AlphaFoldDB" id="A0A816PXI1"/>
<reference evidence="2" key="1">
    <citation type="submission" date="2021-02" db="EMBL/GenBank/DDBJ databases">
        <authorList>
            <person name="Nowell W R."/>
        </authorList>
    </citation>
    <scope>NUCLEOTIDE SEQUENCE</scope>
</reference>
<protein>
    <recommendedName>
        <fullName evidence="1">Helix-turn-helix domain-containing protein</fullName>
    </recommendedName>
</protein>